<dbReference type="PROSITE" id="PS50878">
    <property type="entry name" value="RT_POL"/>
    <property type="match status" value="1"/>
</dbReference>
<accession>A0A0F7ZRN1</accession>
<dbReference type="CDD" id="cd01650">
    <property type="entry name" value="RT_nLTR_like"/>
    <property type="match status" value="1"/>
</dbReference>
<evidence type="ECO:0000313" key="7">
    <source>
        <dbReference type="Proteomes" id="UP000054481"/>
    </source>
</evidence>
<sequence>MRKDSSLTNSLRCLRRVFRTFCAHFNQAAKEFATGPERDFAKHFSTSFLGFWEQTLANTNRASTPTYSSIAANETASPTRLTTTNTANPQHKPAATHHQAQRSPVPAPPREDLRVFVRLEADAPARNHIGYAIRAHVASKTGLELNRIPQVLQVNTGWAIRAADKATRDLLVERQAEWADDFGATAVETSQKWYNYVVDNCPRRLTDLYGNEVDYDAAVRDEVNNQTGYTPVSVRVSRRDNEQLPYKTLIISFLEPTTRPWSLFGTSRLARHIERPNPPKQCENCWDYHTRHACNRQTRCKRCGKTNHASDSCTAPEQCANCLGPHVADLAACPARPKRVHGLLHRLPKEQRALIRQMGSRLFQQHQAAQQRQQSQTEPNGQPASEAVTEQQRAPVAVMNLPQEHVNPQALTSFSTCTLPTQLDKANALRRSTLERRTAADDIADPWIPVRPARKIPFAHEVTLEEAEDATIKTGNTSPGADNITVKLLQAVWDIIGGYVRRLYQGCLTVGHRPGVFREAEVVMIPKPGKKNLSTWRPISLLSCLGKGLERLIARRLAWASIHYAVLHPQQAGALPKRSAVDLVAALIHDIEEAFARGRVATLVTADIQGAFDTAMCNRLVLRLREQGWPDNLARWASSFMSGRSARVRYQDITTPTTPLQCGLPQGSPVSPILFLLYTEPIYRLGNPKGRFGYADDTAILCVGKSLEQTSRMASECLQELVHWGAANGISFDPEKTEVMHFSPRRRETKPPVRHGDVEKRPETAMRWLGLWLDRKLTFKTHVEKWTAKAQAVANHLRSLGNTRRGALPSAVQRAARACVEPILLFGVEAWYPGSMSPRWRQPSVQGPSRIQQLLRKMSKALVQAVRAILPTWKTTPIAVLHRESGIPPVRQLLEARRLRFSARIKSLDQAHPLAKRTAEIAPRPIIKCVKLKYQLSPKAFPTRLRRTNKLLANCQRPVLVPRKYNSEAPQPLQIASKKDSAKDFLDWLQSIPPSTLIVYSDGSLSPSGAAGYGFTVHQNGHSPRQGAGRLGPAEVFDAEAKGALEGLKAALRLPSSARQRIVVCLDNIAAAKCLRGKPSDSSQRVFRTFQALARTHGKTEVRWIPGHTEIPGNEQADILAKTGCAQPEPADAVPTLAFLRKTARQRSRIAVQAWWDASAPDKYQSLTLKFPSGCPPELGLPRTMLHHLLAARTHHGDFADYHERFQHDDACITCSCGRRKAPTHLFYCRKIQPRCRMRLAPSPTEAINRAIGRDFDKFVKLAKASSFFEKICPHH</sequence>
<dbReference type="AlphaFoldDB" id="A0A0F7ZRN1"/>
<feature type="region of interest" description="Disordered" evidence="3">
    <location>
        <begin position="74"/>
        <end position="108"/>
    </location>
</feature>
<keyword evidence="2" id="KW-0496">Mitochondrion</keyword>
<evidence type="ECO:0000256" key="3">
    <source>
        <dbReference type="SAM" id="MobiDB-lite"/>
    </source>
</evidence>
<feature type="compositionally biased region" description="Low complexity" evidence="3">
    <location>
        <begin position="364"/>
        <end position="376"/>
    </location>
</feature>
<dbReference type="SUPFAM" id="SSF56672">
    <property type="entry name" value="DNA/RNA polymerases"/>
    <property type="match status" value="1"/>
</dbReference>
<feature type="compositionally biased region" description="Polar residues" evidence="3">
    <location>
        <begin position="377"/>
        <end position="391"/>
    </location>
</feature>
<dbReference type="OrthoDB" id="4842715at2759"/>
<feature type="region of interest" description="Disordered" evidence="3">
    <location>
        <begin position="362"/>
        <end position="391"/>
    </location>
</feature>
<dbReference type="InterPro" id="IPR012337">
    <property type="entry name" value="RNaseH-like_sf"/>
</dbReference>
<organism evidence="6 7">
    <name type="scientific">Hirsutella minnesotensis 3608</name>
    <dbReference type="NCBI Taxonomy" id="1043627"/>
    <lineage>
        <taxon>Eukaryota</taxon>
        <taxon>Fungi</taxon>
        <taxon>Dikarya</taxon>
        <taxon>Ascomycota</taxon>
        <taxon>Pezizomycotina</taxon>
        <taxon>Sordariomycetes</taxon>
        <taxon>Hypocreomycetidae</taxon>
        <taxon>Hypocreales</taxon>
        <taxon>Ophiocordycipitaceae</taxon>
        <taxon>Hirsutella</taxon>
    </lineage>
</organism>
<name>A0A0F7ZRN1_9HYPO</name>
<feature type="compositionally biased region" description="Polar residues" evidence="3">
    <location>
        <begin position="74"/>
        <end position="89"/>
    </location>
</feature>
<reference evidence="6 7" key="1">
    <citation type="journal article" date="2014" name="Genome Biol. Evol.">
        <title>Comparative genomics and transcriptomics analyses reveal divergent lifestyle features of nematode endoparasitic fungus Hirsutella minnesotensis.</title>
        <authorList>
            <person name="Lai Y."/>
            <person name="Liu K."/>
            <person name="Zhang X."/>
            <person name="Zhang X."/>
            <person name="Li K."/>
            <person name="Wang N."/>
            <person name="Shu C."/>
            <person name="Wu Y."/>
            <person name="Wang C."/>
            <person name="Bushley K.E."/>
            <person name="Xiang M."/>
            <person name="Liu X."/>
        </authorList>
    </citation>
    <scope>NUCLEOTIDE SEQUENCE [LARGE SCALE GENOMIC DNA]</scope>
    <source>
        <strain evidence="6 7">3608</strain>
    </source>
</reference>
<evidence type="ECO:0000256" key="1">
    <source>
        <dbReference type="ARBA" id="ARBA00004173"/>
    </source>
</evidence>
<dbReference type="InterPro" id="IPR002156">
    <property type="entry name" value="RNaseH_domain"/>
</dbReference>
<gene>
    <name evidence="6" type="ORF">HIM_10714</name>
</gene>
<dbReference type="InterPro" id="IPR036397">
    <property type="entry name" value="RNaseH_sf"/>
</dbReference>
<dbReference type="SUPFAM" id="SSF53098">
    <property type="entry name" value="Ribonuclease H-like"/>
    <property type="match status" value="1"/>
</dbReference>
<dbReference type="PANTHER" id="PTHR33481:SF1">
    <property type="entry name" value="ENDONUCLEASE_EXONUCLEASE_PHOSPHATASE DOMAIN-CONTAINING PROTEIN-RELATED"/>
    <property type="match status" value="1"/>
</dbReference>
<dbReference type="GO" id="GO:0004523">
    <property type="term" value="F:RNA-DNA hybrid ribonuclease activity"/>
    <property type="evidence" value="ECO:0007669"/>
    <property type="project" value="InterPro"/>
</dbReference>
<dbReference type="Gene3D" id="3.30.420.10">
    <property type="entry name" value="Ribonuclease H-like superfamily/Ribonuclease H"/>
    <property type="match status" value="1"/>
</dbReference>
<dbReference type="InterPro" id="IPR043502">
    <property type="entry name" value="DNA/RNA_pol_sf"/>
</dbReference>
<feature type="domain" description="Reverse transcriptase" evidence="4">
    <location>
        <begin position="506"/>
        <end position="773"/>
    </location>
</feature>
<dbReference type="GO" id="GO:0005739">
    <property type="term" value="C:mitochondrion"/>
    <property type="evidence" value="ECO:0007669"/>
    <property type="project" value="UniProtKB-SubCell"/>
</dbReference>
<evidence type="ECO:0000259" key="5">
    <source>
        <dbReference type="PROSITE" id="PS50879"/>
    </source>
</evidence>
<evidence type="ECO:0000256" key="2">
    <source>
        <dbReference type="ARBA" id="ARBA00023128"/>
    </source>
</evidence>
<proteinExistence type="predicted"/>
<protein>
    <recommendedName>
        <fullName evidence="8">Reverse transcriptase</fullName>
    </recommendedName>
</protein>
<dbReference type="GO" id="GO:0003676">
    <property type="term" value="F:nucleic acid binding"/>
    <property type="evidence" value="ECO:0007669"/>
    <property type="project" value="InterPro"/>
</dbReference>
<dbReference type="Pfam" id="PF00078">
    <property type="entry name" value="RVT_1"/>
    <property type="match status" value="1"/>
</dbReference>
<dbReference type="Pfam" id="PF00075">
    <property type="entry name" value="RNase_H"/>
    <property type="match status" value="1"/>
</dbReference>
<evidence type="ECO:0008006" key="8">
    <source>
        <dbReference type="Google" id="ProtNLM"/>
    </source>
</evidence>
<evidence type="ECO:0000259" key="4">
    <source>
        <dbReference type="PROSITE" id="PS50878"/>
    </source>
</evidence>
<dbReference type="EMBL" id="KQ030668">
    <property type="protein sequence ID" value="KJZ69903.1"/>
    <property type="molecule type" value="Genomic_DNA"/>
</dbReference>
<dbReference type="CDD" id="cd09276">
    <property type="entry name" value="Rnase_HI_RT_non_LTR"/>
    <property type="match status" value="1"/>
</dbReference>
<dbReference type="InterPro" id="IPR000477">
    <property type="entry name" value="RT_dom"/>
</dbReference>
<dbReference type="PROSITE" id="PS50879">
    <property type="entry name" value="RNASE_H_1"/>
    <property type="match status" value="1"/>
</dbReference>
<keyword evidence="7" id="KW-1185">Reference proteome</keyword>
<feature type="domain" description="RNase H type-1" evidence="5">
    <location>
        <begin position="993"/>
        <end position="1126"/>
    </location>
</feature>
<comment type="subcellular location">
    <subcellularLocation>
        <location evidence="1">Mitochondrion</location>
    </subcellularLocation>
</comment>
<evidence type="ECO:0000313" key="6">
    <source>
        <dbReference type="EMBL" id="KJZ69903.1"/>
    </source>
</evidence>
<dbReference type="PANTHER" id="PTHR33481">
    <property type="entry name" value="REVERSE TRANSCRIPTASE"/>
    <property type="match status" value="1"/>
</dbReference>
<dbReference type="Proteomes" id="UP000054481">
    <property type="component" value="Unassembled WGS sequence"/>
</dbReference>